<dbReference type="Proteomes" id="UP001262754">
    <property type="component" value="Unassembled WGS sequence"/>
</dbReference>
<evidence type="ECO:0000313" key="3">
    <source>
        <dbReference type="EMBL" id="MDR6531106.1"/>
    </source>
</evidence>
<feature type="domain" description="GFO/IDH/MocA-like oxidoreductase" evidence="2">
    <location>
        <begin position="145"/>
        <end position="276"/>
    </location>
</feature>
<dbReference type="InterPro" id="IPR051317">
    <property type="entry name" value="Gfo/Idh/MocA_oxidoreduct"/>
</dbReference>
<organism evidence="3 4">
    <name type="scientific">Caulobacter rhizosphaerae</name>
    <dbReference type="NCBI Taxonomy" id="2010972"/>
    <lineage>
        <taxon>Bacteria</taxon>
        <taxon>Pseudomonadati</taxon>
        <taxon>Pseudomonadota</taxon>
        <taxon>Alphaproteobacteria</taxon>
        <taxon>Caulobacterales</taxon>
        <taxon>Caulobacteraceae</taxon>
        <taxon>Caulobacter</taxon>
    </lineage>
</organism>
<proteinExistence type="predicted"/>
<dbReference type="InterPro" id="IPR055170">
    <property type="entry name" value="GFO_IDH_MocA-like_dom"/>
</dbReference>
<dbReference type="PANTHER" id="PTHR43708">
    <property type="entry name" value="CONSERVED EXPRESSED OXIDOREDUCTASE (EUROFUNG)"/>
    <property type="match status" value="1"/>
</dbReference>
<dbReference type="Pfam" id="PF01408">
    <property type="entry name" value="GFO_IDH_MocA"/>
    <property type="match status" value="1"/>
</dbReference>
<keyword evidence="4" id="KW-1185">Reference proteome</keyword>
<evidence type="ECO:0000259" key="2">
    <source>
        <dbReference type="Pfam" id="PF22725"/>
    </source>
</evidence>
<dbReference type="SUPFAM" id="SSF55347">
    <property type="entry name" value="Glyceraldehyde-3-phosphate dehydrogenase-like, C-terminal domain"/>
    <property type="match status" value="1"/>
</dbReference>
<dbReference type="Gene3D" id="3.40.50.720">
    <property type="entry name" value="NAD(P)-binding Rossmann-like Domain"/>
    <property type="match status" value="1"/>
</dbReference>
<name>A0ABU1MZI0_9CAUL</name>
<dbReference type="EMBL" id="JAVDRL010000005">
    <property type="protein sequence ID" value="MDR6531106.1"/>
    <property type="molecule type" value="Genomic_DNA"/>
</dbReference>
<protein>
    <submittedName>
        <fullName evidence="3">Dehydrogenase</fullName>
    </submittedName>
</protein>
<feature type="domain" description="Gfo/Idh/MocA-like oxidoreductase N-terminal" evidence="1">
    <location>
        <begin position="8"/>
        <end position="135"/>
    </location>
</feature>
<dbReference type="PANTHER" id="PTHR43708:SF3">
    <property type="entry name" value="OXIDOREDUCTASE"/>
    <property type="match status" value="1"/>
</dbReference>
<dbReference type="SUPFAM" id="SSF51735">
    <property type="entry name" value="NAD(P)-binding Rossmann-fold domains"/>
    <property type="match status" value="1"/>
</dbReference>
<dbReference type="InterPro" id="IPR000683">
    <property type="entry name" value="Gfo/Idh/MocA-like_OxRdtase_N"/>
</dbReference>
<dbReference type="RefSeq" id="WP_310030925.1">
    <property type="nucleotide sequence ID" value="NZ_JAVDRL010000005.1"/>
</dbReference>
<evidence type="ECO:0000313" key="4">
    <source>
        <dbReference type="Proteomes" id="UP001262754"/>
    </source>
</evidence>
<comment type="caution">
    <text evidence="3">The sequence shown here is derived from an EMBL/GenBank/DDBJ whole genome shotgun (WGS) entry which is preliminary data.</text>
</comment>
<dbReference type="InterPro" id="IPR036291">
    <property type="entry name" value="NAD(P)-bd_dom_sf"/>
</dbReference>
<sequence>MSGRAPLRLAMVGGGPGSFIGPVHRMAAELDGRIRLTAGVFSRDPAKNAQAAADWGVAPDRVYPDHHAMIAAERGRDDGVDLVSVVTPNHLHFDVAAAALKGGLHVISDKPATLNLAQARDLAEIVAASGKRYGLTYTYTGYPMVREAREIVARGDLGAVRKVVVEYSQGWLSRPLEREDNKQASWRSDPSQSGVGGCIGDIGVHAFNIAEFITGRRVERLCADVAAVVPGRDLDDDCNVLLRFEGGARGVLIASQISAGARNGLRISVYGETGGLTWGHEDPNVLNLDWLDGPSQVLHAGSAYLGVGARAVTRLPTGHPEGFIEAFANIYRDFADAILGQGDGRLVPDIAEGVRGMAFVERAVAASRADAGWVFLAAHRVEPGGIMQEGEGR</sequence>
<dbReference type="Gene3D" id="3.30.360.10">
    <property type="entry name" value="Dihydrodipicolinate Reductase, domain 2"/>
    <property type="match status" value="1"/>
</dbReference>
<accession>A0ABU1MZI0</accession>
<gene>
    <name evidence="3" type="ORF">J2800_001848</name>
</gene>
<evidence type="ECO:0000259" key="1">
    <source>
        <dbReference type="Pfam" id="PF01408"/>
    </source>
</evidence>
<dbReference type="Pfam" id="PF22725">
    <property type="entry name" value="GFO_IDH_MocA_C3"/>
    <property type="match status" value="1"/>
</dbReference>
<reference evidence="3 4" key="1">
    <citation type="submission" date="2023-07" db="EMBL/GenBank/DDBJ databases">
        <title>Sorghum-associated microbial communities from plants grown in Nebraska, USA.</title>
        <authorList>
            <person name="Schachtman D."/>
        </authorList>
    </citation>
    <scope>NUCLEOTIDE SEQUENCE [LARGE SCALE GENOMIC DNA]</scope>
    <source>
        <strain evidence="3 4">DS2154</strain>
    </source>
</reference>